<dbReference type="Pfam" id="PF04397">
    <property type="entry name" value="LytTR"/>
    <property type="match status" value="1"/>
</dbReference>
<dbReference type="PANTHER" id="PTHR45526:SF1">
    <property type="entry name" value="TRANSCRIPTIONAL REGULATORY PROTEIN DCUR-RELATED"/>
    <property type="match status" value="1"/>
</dbReference>
<dbReference type="PANTHER" id="PTHR45526">
    <property type="entry name" value="TRANSCRIPTIONAL REGULATORY PROTEIN DPIA"/>
    <property type="match status" value="1"/>
</dbReference>
<sequence length="247" mass="28311">MSRIKCLIIDDEPYTASVLESYIGELDSLEHVGTFYHAIDGLMYLQRHKIDLLFLDVMLPKVTGEAFLKMLPCRPRVIFLSNKKKQWAPGGDDHIVDCLVKPVAFEEFLDSIDRYYATIPPVVKRSFQRKPRKRKVIPDQGPFVYLFSGKSVVKIFLREVLYIEGVKNYAKIKTSEREIIVYQGLAAIELRLAGKGFMRIHRSLIVSISKITAFNEQMIEIDTHILPVSAPYRGRVARLIRAGIKNV</sequence>
<dbReference type="Gene3D" id="3.40.50.2300">
    <property type="match status" value="1"/>
</dbReference>
<accession>A0ABQ1YLI5</accession>
<dbReference type="InterPro" id="IPR051271">
    <property type="entry name" value="2C-system_Tx_regulators"/>
</dbReference>
<evidence type="ECO:0000259" key="2">
    <source>
        <dbReference type="PROSITE" id="PS50110"/>
    </source>
</evidence>
<keyword evidence="5" id="KW-1185">Reference proteome</keyword>
<dbReference type="PROSITE" id="PS50930">
    <property type="entry name" value="HTH_LYTTR"/>
    <property type="match status" value="1"/>
</dbReference>
<dbReference type="RefSeq" id="WP_188930401.1">
    <property type="nucleotide sequence ID" value="NZ_BMIA01000001.1"/>
</dbReference>
<feature type="domain" description="Response regulatory" evidence="2">
    <location>
        <begin position="5"/>
        <end position="116"/>
    </location>
</feature>
<comment type="caution">
    <text evidence="4">The sequence shown here is derived from an EMBL/GenBank/DDBJ whole genome shotgun (WGS) entry which is preliminary data.</text>
</comment>
<dbReference type="SUPFAM" id="SSF52172">
    <property type="entry name" value="CheY-like"/>
    <property type="match status" value="1"/>
</dbReference>
<evidence type="ECO:0000256" key="1">
    <source>
        <dbReference type="PROSITE-ProRule" id="PRU00169"/>
    </source>
</evidence>
<proteinExistence type="predicted"/>
<evidence type="ECO:0000313" key="5">
    <source>
        <dbReference type="Proteomes" id="UP000600214"/>
    </source>
</evidence>
<keyword evidence="4" id="KW-0238">DNA-binding</keyword>
<dbReference type="Pfam" id="PF00072">
    <property type="entry name" value="Response_reg"/>
    <property type="match status" value="1"/>
</dbReference>
<dbReference type="InterPro" id="IPR011006">
    <property type="entry name" value="CheY-like_superfamily"/>
</dbReference>
<reference evidence="5" key="1">
    <citation type="journal article" date="2019" name="Int. J. Syst. Evol. Microbiol.">
        <title>The Global Catalogue of Microorganisms (GCM) 10K type strain sequencing project: providing services to taxonomists for standard genome sequencing and annotation.</title>
        <authorList>
            <consortium name="The Broad Institute Genomics Platform"/>
            <consortium name="The Broad Institute Genome Sequencing Center for Infectious Disease"/>
            <person name="Wu L."/>
            <person name="Ma J."/>
        </authorList>
    </citation>
    <scope>NUCLEOTIDE SEQUENCE [LARGE SCALE GENOMIC DNA]</scope>
    <source>
        <strain evidence="5">CGMCC 1.15288</strain>
    </source>
</reference>
<dbReference type="SMART" id="SM00448">
    <property type="entry name" value="REC"/>
    <property type="match status" value="1"/>
</dbReference>
<gene>
    <name evidence="4" type="ORF">GCM10007423_15990</name>
</gene>
<evidence type="ECO:0000313" key="4">
    <source>
        <dbReference type="EMBL" id="GGH28997.1"/>
    </source>
</evidence>
<feature type="domain" description="HTH LytTR-type" evidence="3">
    <location>
        <begin position="144"/>
        <end position="211"/>
    </location>
</feature>
<dbReference type="GO" id="GO:0003677">
    <property type="term" value="F:DNA binding"/>
    <property type="evidence" value="ECO:0007669"/>
    <property type="project" value="UniProtKB-KW"/>
</dbReference>
<dbReference type="InterPro" id="IPR007492">
    <property type="entry name" value="LytTR_DNA-bd_dom"/>
</dbReference>
<dbReference type="InterPro" id="IPR001789">
    <property type="entry name" value="Sig_transdc_resp-reg_receiver"/>
</dbReference>
<protein>
    <submittedName>
        <fullName evidence="4">DNA-binding response regulator</fullName>
    </submittedName>
</protein>
<dbReference type="Gene3D" id="2.40.50.1020">
    <property type="entry name" value="LytTr DNA-binding domain"/>
    <property type="match status" value="1"/>
</dbReference>
<organism evidence="4 5">
    <name type="scientific">Dyadobacter endophyticus</name>
    <dbReference type="NCBI Taxonomy" id="1749036"/>
    <lineage>
        <taxon>Bacteria</taxon>
        <taxon>Pseudomonadati</taxon>
        <taxon>Bacteroidota</taxon>
        <taxon>Cytophagia</taxon>
        <taxon>Cytophagales</taxon>
        <taxon>Spirosomataceae</taxon>
        <taxon>Dyadobacter</taxon>
    </lineage>
</organism>
<feature type="modified residue" description="4-aspartylphosphate" evidence="1">
    <location>
        <position position="56"/>
    </location>
</feature>
<dbReference type="SMART" id="SM00850">
    <property type="entry name" value="LytTR"/>
    <property type="match status" value="1"/>
</dbReference>
<dbReference type="PROSITE" id="PS50110">
    <property type="entry name" value="RESPONSE_REGULATORY"/>
    <property type="match status" value="1"/>
</dbReference>
<dbReference type="Proteomes" id="UP000600214">
    <property type="component" value="Unassembled WGS sequence"/>
</dbReference>
<dbReference type="EMBL" id="BMIA01000001">
    <property type="protein sequence ID" value="GGH28997.1"/>
    <property type="molecule type" value="Genomic_DNA"/>
</dbReference>
<keyword evidence="1" id="KW-0597">Phosphoprotein</keyword>
<name>A0ABQ1YLI5_9BACT</name>
<evidence type="ECO:0000259" key="3">
    <source>
        <dbReference type="PROSITE" id="PS50930"/>
    </source>
</evidence>